<proteinExistence type="predicted"/>
<dbReference type="AlphaFoldDB" id="A0AAN7LQI7"/>
<reference evidence="1 2" key="1">
    <citation type="journal article" date="2023" name="Hortic Res">
        <title>Pangenome of water caltrop reveals structural variations and asymmetric subgenome divergence after allopolyploidization.</title>
        <authorList>
            <person name="Zhang X."/>
            <person name="Chen Y."/>
            <person name="Wang L."/>
            <person name="Yuan Y."/>
            <person name="Fang M."/>
            <person name="Shi L."/>
            <person name="Lu R."/>
            <person name="Comes H.P."/>
            <person name="Ma Y."/>
            <person name="Chen Y."/>
            <person name="Huang G."/>
            <person name="Zhou Y."/>
            <person name="Zheng Z."/>
            <person name="Qiu Y."/>
        </authorList>
    </citation>
    <scope>NUCLEOTIDE SEQUENCE [LARGE SCALE GENOMIC DNA]</scope>
    <source>
        <strain evidence="1">F231</strain>
    </source>
</reference>
<comment type="caution">
    <text evidence="1">The sequence shown here is derived from an EMBL/GenBank/DDBJ whole genome shotgun (WGS) entry which is preliminary data.</text>
</comment>
<protein>
    <submittedName>
        <fullName evidence="1">Uncharacterized protein</fullName>
    </submittedName>
</protein>
<sequence length="110" mass="12716">MQEPEVCQEERAIHSQDDEVPLAVVYPRSFSSLLPSCQSEAEKMKIQSTCSSLDPSLRSQIMVLLMCFLFQQMYMEDSAFQEMLMTVDRVMEELEADSPLQSNKLQQITW</sequence>
<keyword evidence="2" id="KW-1185">Reference proteome</keyword>
<organism evidence="1 2">
    <name type="scientific">Trapa natans</name>
    <name type="common">Water chestnut</name>
    <dbReference type="NCBI Taxonomy" id="22666"/>
    <lineage>
        <taxon>Eukaryota</taxon>
        <taxon>Viridiplantae</taxon>
        <taxon>Streptophyta</taxon>
        <taxon>Embryophyta</taxon>
        <taxon>Tracheophyta</taxon>
        <taxon>Spermatophyta</taxon>
        <taxon>Magnoliopsida</taxon>
        <taxon>eudicotyledons</taxon>
        <taxon>Gunneridae</taxon>
        <taxon>Pentapetalae</taxon>
        <taxon>rosids</taxon>
        <taxon>malvids</taxon>
        <taxon>Myrtales</taxon>
        <taxon>Lythraceae</taxon>
        <taxon>Trapa</taxon>
    </lineage>
</organism>
<evidence type="ECO:0000313" key="1">
    <source>
        <dbReference type="EMBL" id="KAK4789089.1"/>
    </source>
</evidence>
<accession>A0AAN7LQI7</accession>
<dbReference type="EMBL" id="JAXQNO010000011">
    <property type="protein sequence ID" value="KAK4789089.1"/>
    <property type="molecule type" value="Genomic_DNA"/>
</dbReference>
<gene>
    <name evidence="1" type="ORF">SAY86_020408</name>
</gene>
<evidence type="ECO:0000313" key="2">
    <source>
        <dbReference type="Proteomes" id="UP001346149"/>
    </source>
</evidence>
<dbReference type="Proteomes" id="UP001346149">
    <property type="component" value="Unassembled WGS sequence"/>
</dbReference>
<name>A0AAN7LQI7_TRANT</name>